<evidence type="ECO:0000256" key="1">
    <source>
        <dbReference type="ARBA" id="ARBA00004123"/>
    </source>
</evidence>
<evidence type="ECO:0000256" key="8">
    <source>
        <dbReference type="ARBA" id="ARBA00023159"/>
    </source>
</evidence>
<dbReference type="GO" id="GO:0045663">
    <property type="term" value="P:positive regulation of myoblast differentiation"/>
    <property type="evidence" value="ECO:0007669"/>
    <property type="project" value="TreeGrafter"/>
</dbReference>
<dbReference type="GeneTree" id="ENSGT00950000182959"/>
<evidence type="ECO:0000256" key="5">
    <source>
        <dbReference type="ARBA" id="ARBA00022782"/>
    </source>
</evidence>
<dbReference type="InterPro" id="IPR011598">
    <property type="entry name" value="bHLH_dom"/>
</dbReference>
<dbReference type="InterPro" id="IPR002546">
    <property type="entry name" value="MyoD_N"/>
</dbReference>
<reference evidence="14" key="1">
    <citation type="submission" date="2023-09" db="UniProtKB">
        <authorList>
            <consortium name="Ensembl"/>
        </authorList>
    </citation>
    <scope>IDENTIFICATION</scope>
</reference>
<keyword evidence="4" id="KW-0517">Myogenesis</keyword>
<feature type="region of interest" description="Disordered" evidence="12">
    <location>
        <begin position="215"/>
        <end position="264"/>
    </location>
</feature>
<evidence type="ECO:0000256" key="3">
    <source>
        <dbReference type="ARBA" id="ARBA00022473"/>
    </source>
</evidence>
<keyword evidence="6" id="KW-0805">Transcription regulation</keyword>
<dbReference type="InterPro" id="IPR039704">
    <property type="entry name" value="Myogenic_factor"/>
</dbReference>
<dbReference type="FunFam" id="4.10.280.10:FF:000005">
    <property type="entry name" value="Myogenic factor"/>
    <property type="match status" value="1"/>
</dbReference>
<dbReference type="GO" id="GO:0048743">
    <property type="term" value="P:positive regulation of skeletal muscle fiber development"/>
    <property type="evidence" value="ECO:0007669"/>
    <property type="project" value="TreeGrafter"/>
</dbReference>
<feature type="compositionally biased region" description="Polar residues" evidence="12">
    <location>
        <begin position="243"/>
        <end position="257"/>
    </location>
</feature>
<evidence type="ECO:0000259" key="13">
    <source>
        <dbReference type="PROSITE" id="PS50888"/>
    </source>
</evidence>
<dbReference type="Gene3D" id="4.10.280.10">
    <property type="entry name" value="Helix-loop-helix DNA-binding domain"/>
    <property type="match status" value="1"/>
</dbReference>
<evidence type="ECO:0000256" key="7">
    <source>
        <dbReference type="ARBA" id="ARBA00023125"/>
    </source>
</evidence>
<dbReference type="GO" id="GO:0000978">
    <property type="term" value="F:RNA polymerase II cis-regulatory region sequence-specific DNA binding"/>
    <property type="evidence" value="ECO:0007669"/>
    <property type="project" value="TreeGrafter"/>
</dbReference>
<dbReference type="Ensembl" id="ENSPNYT00000027009.1">
    <property type="protein sequence ID" value="ENSPNYP00000026367.1"/>
    <property type="gene ID" value="ENSPNYG00000019881.1"/>
</dbReference>
<keyword evidence="5" id="KW-0221">Differentiation</keyword>
<proteinExistence type="predicted"/>
<evidence type="ECO:0000256" key="10">
    <source>
        <dbReference type="ARBA" id="ARBA00023242"/>
    </source>
</evidence>
<dbReference type="GO" id="GO:0035914">
    <property type="term" value="P:skeletal muscle cell differentiation"/>
    <property type="evidence" value="ECO:0007669"/>
    <property type="project" value="TreeGrafter"/>
</dbReference>
<dbReference type="SUPFAM" id="SSF47459">
    <property type="entry name" value="HLH, helix-loop-helix DNA-binding domain"/>
    <property type="match status" value="1"/>
</dbReference>
<protein>
    <recommendedName>
        <fullName evidence="11">Myogenic factor</fullName>
    </recommendedName>
</protein>
<keyword evidence="8" id="KW-0010">Activator</keyword>
<accession>A0A3B4GT30</accession>
<dbReference type="PANTHER" id="PTHR11534:SF2">
    <property type="entry name" value="MYOBLAST DETERMINATION PROTEIN 1"/>
    <property type="match status" value="1"/>
</dbReference>
<dbReference type="AlphaFoldDB" id="A0A3B4GT30"/>
<dbReference type="Pfam" id="PF01586">
    <property type="entry name" value="Basic"/>
    <property type="match status" value="1"/>
</dbReference>
<feature type="compositionally biased region" description="Polar residues" evidence="12">
    <location>
        <begin position="148"/>
        <end position="171"/>
    </location>
</feature>
<evidence type="ECO:0000256" key="9">
    <source>
        <dbReference type="ARBA" id="ARBA00023163"/>
    </source>
</evidence>
<keyword evidence="7 11" id="KW-0238">DNA-binding</keyword>
<evidence type="ECO:0000256" key="6">
    <source>
        <dbReference type="ARBA" id="ARBA00023015"/>
    </source>
</evidence>
<dbReference type="SMART" id="SM00520">
    <property type="entry name" value="BASIC"/>
    <property type="match status" value="1"/>
</dbReference>
<evidence type="ECO:0000256" key="12">
    <source>
        <dbReference type="SAM" id="MobiDB-lite"/>
    </source>
</evidence>
<keyword evidence="3" id="KW-0217">Developmental protein</keyword>
<dbReference type="GO" id="GO:0000981">
    <property type="term" value="F:DNA-binding transcription factor activity, RNA polymerase II-specific"/>
    <property type="evidence" value="ECO:0007669"/>
    <property type="project" value="TreeGrafter"/>
</dbReference>
<dbReference type="GO" id="GO:0046983">
    <property type="term" value="F:protein dimerization activity"/>
    <property type="evidence" value="ECO:0007669"/>
    <property type="project" value="InterPro"/>
</dbReference>
<dbReference type="GO" id="GO:0005634">
    <property type="term" value="C:nucleus"/>
    <property type="evidence" value="ECO:0007669"/>
    <property type="project" value="UniProtKB-SubCell"/>
</dbReference>
<dbReference type="Pfam" id="PF12232">
    <property type="entry name" value="Myf5"/>
    <property type="match status" value="1"/>
</dbReference>
<evidence type="ECO:0000256" key="11">
    <source>
        <dbReference type="RuleBase" id="RU003428"/>
    </source>
</evidence>
<dbReference type="PANTHER" id="PTHR11534">
    <property type="entry name" value="MYOGENIC FACTOR"/>
    <property type="match status" value="1"/>
</dbReference>
<keyword evidence="10 11" id="KW-0539">Nucleus</keyword>
<name>A0A3B4GT30_9CICH</name>
<evidence type="ECO:0000256" key="2">
    <source>
        <dbReference type="ARBA" id="ARBA00011571"/>
    </source>
</evidence>
<dbReference type="SMART" id="SM00353">
    <property type="entry name" value="HLH"/>
    <property type="match status" value="1"/>
</dbReference>
<comment type="subcellular location">
    <subcellularLocation>
        <location evidence="1">Nucleus</location>
    </subcellularLocation>
</comment>
<feature type="domain" description="BHLH" evidence="13">
    <location>
        <begin position="74"/>
        <end position="125"/>
    </location>
</feature>
<dbReference type="PROSITE" id="PS50888">
    <property type="entry name" value="BHLH"/>
    <property type="match status" value="1"/>
</dbReference>
<evidence type="ECO:0000256" key="4">
    <source>
        <dbReference type="ARBA" id="ARBA00022541"/>
    </source>
</evidence>
<comment type="subunit">
    <text evidence="2 11">Efficient DNA binding requires dimerization with another bHLH protein.</text>
</comment>
<evidence type="ECO:0000313" key="14">
    <source>
        <dbReference type="Ensembl" id="ENSPNYP00000026367.1"/>
    </source>
</evidence>
<organism evidence="14">
    <name type="scientific">Pundamilia nyererei</name>
    <dbReference type="NCBI Taxonomy" id="303518"/>
    <lineage>
        <taxon>Eukaryota</taxon>
        <taxon>Metazoa</taxon>
        <taxon>Chordata</taxon>
        <taxon>Craniata</taxon>
        <taxon>Vertebrata</taxon>
        <taxon>Euteleostomi</taxon>
        <taxon>Actinopterygii</taxon>
        <taxon>Neopterygii</taxon>
        <taxon>Teleostei</taxon>
        <taxon>Neoteleostei</taxon>
        <taxon>Acanthomorphata</taxon>
        <taxon>Ovalentaria</taxon>
        <taxon>Cichlomorphae</taxon>
        <taxon>Cichliformes</taxon>
        <taxon>Cichlidae</taxon>
        <taxon>African cichlids</taxon>
        <taxon>Pseudocrenilabrinae</taxon>
        <taxon>Haplochromini</taxon>
        <taxon>Pundamilia</taxon>
    </lineage>
</organism>
<sequence length="264" mass="28955">MELSDISFPIPTADDFYDDPCFNTSDMHFFEDLDPRLVHVEDDEHVRAPSGHHQAGRCLLWACKACKRKTTNADRRKAATLRERRRLSKVNDAFETLKRCTTANPNQRLPKVEILRNAISYIESLQALLRGGQEDGFYPVLEHYSGDSDASSPRSNCSDGMTDFNGPTCQTTRRRSYDSSSYFSETPNGGLKSERSSVVSSLDCLSSIVERISTDNSSLLPPADGPGSPPTTTVPVGEAGTAPATTQVSSPTASQDPSLIYQVL</sequence>
<dbReference type="InterPro" id="IPR022032">
    <property type="entry name" value="Myf5"/>
</dbReference>
<dbReference type="InterPro" id="IPR036638">
    <property type="entry name" value="HLH_DNA-bd_sf"/>
</dbReference>
<keyword evidence="9" id="KW-0804">Transcription</keyword>
<dbReference type="Pfam" id="PF00010">
    <property type="entry name" value="HLH"/>
    <property type="match status" value="1"/>
</dbReference>
<feature type="region of interest" description="Disordered" evidence="12">
    <location>
        <begin position="145"/>
        <end position="196"/>
    </location>
</feature>
<dbReference type="CDD" id="cd18936">
    <property type="entry name" value="bHLH_TS_MYOD1_Myf3"/>
    <property type="match status" value="1"/>
</dbReference>